<dbReference type="EMBL" id="LJYW01000001">
    <property type="protein sequence ID" value="KPL52334.1"/>
    <property type="molecule type" value="Genomic_DNA"/>
</dbReference>
<reference evidence="1 2" key="1">
    <citation type="submission" date="2015-09" db="EMBL/GenBank/DDBJ databases">
        <authorList>
            <person name="Jackson K.R."/>
            <person name="Lunt B.L."/>
            <person name="Fisher J.N.B."/>
            <person name="Gardner A.V."/>
            <person name="Bailey M.E."/>
            <person name="Deus L.M."/>
            <person name="Earl A.S."/>
            <person name="Gibby P.D."/>
            <person name="Hartmann K.A."/>
            <person name="Liu J.E."/>
            <person name="Manci A.M."/>
            <person name="Nielsen D.A."/>
            <person name="Solomon M.B."/>
            <person name="Breakwell D.P."/>
            <person name="Burnett S.H."/>
            <person name="Grose J.H."/>
        </authorList>
    </citation>
    <scope>NUCLEOTIDE SEQUENCE [LARGE SCALE GENOMIC DNA]</scope>
    <source>
        <strain evidence="1 2">16</strain>
    </source>
</reference>
<comment type="caution">
    <text evidence="1">The sequence shown here is derived from an EMBL/GenBank/DDBJ whole genome shotgun (WGS) entry which is preliminary data.</text>
</comment>
<dbReference type="Pfam" id="PF11684">
    <property type="entry name" value="DUF3280"/>
    <property type="match status" value="1"/>
</dbReference>
<evidence type="ECO:0008006" key="3">
    <source>
        <dbReference type="Google" id="ProtNLM"/>
    </source>
</evidence>
<sequence length="179" mass="19007">MGLAGLLLGGFDAGATEPPRIAVFDFELADGGVSADPTGMTAMGAAMLQGRGPDLADRQRLTLVTAEFRRLVAEKGQQTLVDLTPMAGKLADAAPLHKCNGCGTDLAREAGADLAVFGRVKKLTPLLIHIDITVTDVAADRPVRTMSVDVNGDTDESWTRGVRWLFRNRFADPPLPLLP</sequence>
<dbReference type="InterPro" id="IPR021698">
    <property type="entry name" value="DUF3280"/>
</dbReference>
<dbReference type="RefSeq" id="WP_054358497.1">
    <property type="nucleotide sequence ID" value="NZ_LJYW01000001.1"/>
</dbReference>
<organism evidence="1 2">
    <name type="scientific">Prosthecodimorpha hirschii</name>
    <dbReference type="NCBI Taxonomy" id="665126"/>
    <lineage>
        <taxon>Bacteria</taxon>
        <taxon>Pseudomonadati</taxon>
        <taxon>Pseudomonadota</taxon>
        <taxon>Alphaproteobacteria</taxon>
        <taxon>Hyphomicrobiales</taxon>
        <taxon>Ancalomicrobiaceae</taxon>
        <taxon>Prosthecodimorpha</taxon>
    </lineage>
</organism>
<dbReference type="Proteomes" id="UP000048984">
    <property type="component" value="Unassembled WGS sequence"/>
</dbReference>
<evidence type="ECO:0000313" key="1">
    <source>
        <dbReference type="EMBL" id="KPL52334.1"/>
    </source>
</evidence>
<dbReference type="AlphaFoldDB" id="A0A0P6W005"/>
<keyword evidence="2" id="KW-1185">Reference proteome</keyword>
<protein>
    <recommendedName>
        <fullName evidence="3">DUF2380 domain-containing protein</fullName>
    </recommendedName>
</protein>
<gene>
    <name evidence="1" type="ORF">ABB55_08905</name>
</gene>
<accession>A0A0P6W005</accession>
<dbReference type="STRING" id="665126.ABB55_08905"/>
<proteinExistence type="predicted"/>
<reference evidence="1 2" key="2">
    <citation type="submission" date="2015-10" db="EMBL/GenBank/DDBJ databases">
        <title>Draft Genome Sequence of Prosthecomicrobium hirschii ATCC 27832.</title>
        <authorList>
            <person name="Daniel J."/>
            <person name="Givan S.A."/>
            <person name="Brun Y.V."/>
            <person name="Brown P.J."/>
        </authorList>
    </citation>
    <scope>NUCLEOTIDE SEQUENCE [LARGE SCALE GENOMIC DNA]</scope>
    <source>
        <strain evidence="1 2">16</strain>
    </source>
</reference>
<evidence type="ECO:0000313" key="2">
    <source>
        <dbReference type="Proteomes" id="UP000048984"/>
    </source>
</evidence>
<name>A0A0P6W005_9HYPH</name>